<proteinExistence type="inferred from homology"/>
<dbReference type="AlphaFoldDB" id="G4CJU0"/>
<keyword evidence="2 4" id="KW-0560">Oxidoreductase</keyword>
<dbReference type="PROSITE" id="PS51353">
    <property type="entry name" value="ARSC"/>
    <property type="match status" value="1"/>
</dbReference>
<evidence type="ECO:0000313" key="5">
    <source>
        <dbReference type="EMBL" id="EGY51895.1"/>
    </source>
</evidence>
<evidence type="ECO:0000313" key="6">
    <source>
        <dbReference type="Proteomes" id="UP000003019"/>
    </source>
</evidence>
<dbReference type="InterPro" id="IPR006660">
    <property type="entry name" value="Arsenate_reductase-like"/>
</dbReference>
<dbReference type="Pfam" id="PF03960">
    <property type="entry name" value="ArsC"/>
    <property type="match status" value="1"/>
</dbReference>
<dbReference type="Proteomes" id="UP000003019">
    <property type="component" value="Unassembled WGS sequence"/>
</dbReference>
<evidence type="ECO:0000256" key="4">
    <source>
        <dbReference type="RuleBase" id="RU362029"/>
    </source>
</evidence>
<dbReference type="STRING" id="1032488.HMPREF9371_1880"/>
<comment type="catalytic activity">
    <reaction evidence="4">
        <text>[glutaredoxin]-dithiol + arsenate + glutathione + H(+) = glutathionyl-S-S-[glutaredoxin] + arsenite + H2O</text>
        <dbReference type="Rhea" id="RHEA:22016"/>
        <dbReference type="Rhea" id="RHEA-COMP:10729"/>
        <dbReference type="Rhea" id="RHEA-COMP:17668"/>
        <dbReference type="ChEBI" id="CHEBI:15377"/>
        <dbReference type="ChEBI" id="CHEBI:15378"/>
        <dbReference type="ChEBI" id="CHEBI:29242"/>
        <dbReference type="ChEBI" id="CHEBI:29950"/>
        <dbReference type="ChEBI" id="CHEBI:48597"/>
        <dbReference type="ChEBI" id="CHEBI:57925"/>
        <dbReference type="ChEBI" id="CHEBI:146199"/>
        <dbReference type="EC" id="1.20.4.1"/>
    </reaction>
</comment>
<dbReference type="PATRIC" id="fig|1032488.3.peg.1784"/>
<dbReference type="NCBIfam" id="TIGR00014">
    <property type="entry name" value="arsC"/>
    <property type="match status" value="1"/>
</dbReference>
<dbReference type="PANTHER" id="PTHR30041:SF4">
    <property type="entry name" value="ARSENATE REDUCTASE"/>
    <property type="match status" value="1"/>
</dbReference>
<dbReference type="PANTHER" id="PTHR30041">
    <property type="entry name" value="ARSENATE REDUCTASE"/>
    <property type="match status" value="1"/>
</dbReference>
<name>G4CJU0_9NEIS</name>
<reference evidence="5 6" key="1">
    <citation type="submission" date="2011-05" db="EMBL/GenBank/DDBJ databases">
        <authorList>
            <person name="Muzny D."/>
            <person name="Qin X."/>
            <person name="Deng J."/>
            <person name="Jiang H."/>
            <person name="Liu Y."/>
            <person name="Qu J."/>
            <person name="Song X.-Z."/>
            <person name="Zhang L."/>
            <person name="Thornton R."/>
            <person name="Coyle M."/>
            <person name="Francisco L."/>
            <person name="Jackson L."/>
            <person name="Javaid M."/>
            <person name="Korchina V."/>
            <person name="Kovar C."/>
            <person name="Mata R."/>
            <person name="Mathew T."/>
            <person name="Ngo R."/>
            <person name="Nguyen L."/>
            <person name="Nguyen N."/>
            <person name="Okwuonu G."/>
            <person name="Ongeri F."/>
            <person name="Pham C."/>
            <person name="Simmons D."/>
            <person name="Wilczek-Boney K."/>
            <person name="Hale W."/>
            <person name="Jakkamsetti A."/>
            <person name="Pham P."/>
            <person name="Ruth R."/>
            <person name="San Lucas F."/>
            <person name="Warren J."/>
            <person name="Zhang J."/>
            <person name="Zhao Z."/>
            <person name="Zhou C."/>
            <person name="Zhu D."/>
            <person name="Lee S."/>
            <person name="Bess C."/>
            <person name="Blankenburg K."/>
            <person name="Forbes L."/>
            <person name="Fu Q."/>
            <person name="Gubbala S."/>
            <person name="Hirani K."/>
            <person name="Jayaseelan J.C."/>
            <person name="Lara F."/>
            <person name="Munidasa M."/>
            <person name="Palculict T."/>
            <person name="Patil S."/>
            <person name="Pu L.-L."/>
            <person name="Saada N."/>
            <person name="Tang L."/>
            <person name="Weissenberger G."/>
            <person name="Zhu Y."/>
            <person name="Hemphill L."/>
            <person name="Shang Y."/>
            <person name="Youmans B."/>
            <person name="Ayvaz T."/>
            <person name="Ross M."/>
            <person name="Santibanez J."/>
            <person name="Aqrawi P."/>
            <person name="Gross S."/>
            <person name="Joshi V."/>
            <person name="Fowler G."/>
            <person name="Nazareth L."/>
            <person name="Reid J."/>
            <person name="Worley K."/>
            <person name="Petrosino J."/>
            <person name="Highlander S."/>
            <person name="Gibbs R."/>
        </authorList>
    </citation>
    <scope>NUCLEOTIDE SEQUENCE [LARGE SCALE GENOMIC DNA]</scope>
    <source>
        <strain evidence="5 6">871</strain>
    </source>
</reference>
<evidence type="ECO:0000256" key="1">
    <source>
        <dbReference type="ARBA" id="ARBA00007198"/>
    </source>
</evidence>
<dbReference type="GO" id="GO:0008794">
    <property type="term" value="F:arsenate reductase (glutaredoxin) activity"/>
    <property type="evidence" value="ECO:0007669"/>
    <property type="project" value="UniProtKB-UniRule"/>
</dbReference>
<evidence type="ECO:0000256" key="2">
    <source>
        <dbReference type="ARBA" id="ARBA00023002"/>
    </source>
</evidence>
<dbReference type="EC" id="1.20.4.1" evidence="4"/>
<dbReference type="Gene3D" id="3.40.30.10">
    <property type="entry name" value="Glutaredoxin"/>
    <property type="match status" value="1"/>
</dbReference>
<accession>G4CJU0</accession>
<dbReference type="InterPro" id="IPR036249">
    <property type="entry name" value="Thioredoxin-like_sf"/>
</dbReference>
<protein>
    <recommendedName>
        <fullName evidence="4">Arsenate reductase</fullName>
        <ecNumber evidence="4">1.20.4.1</ecNumber>
    </recommendedName>
</protein>
<comment type="similarity">
    <text evidence="1 3 4">Belongs to the ArsC family.</text>
</comment>
<gene>
    <name evidence="5" type="primary">arsC</name>
    <name evidence="5" type="ORF">HMPREF9371_1880</name>
</gene>
<sequence>MYDIFRFFFRLRIMNDTVLLYHNPRCSKSRAALDWLQQHSPAPVQVIDYQKQPPSESELAALLAQLGFTDPAQMMRRQDSLFAELGLEGADNAALIRAMHRHPALIERPIAVYRQRAAIGRPLDNITALFD</sequence>
<organism evidence="5 6">
    <name type="scientific">Neisseria shayeganii 871</name>
    <dbReference type="NCBI Taxonomy" id="1032488"/>
    <lineage>
        <taxon>Bacteria</taxon>
        <taxon>Pseudomonadati</taxon>
        <taxon>Pseudomonadota</taxon>
        <taxon>Betaproteobacteria</taxon>
        <taxon>Neisseriales</taxon>
        <taxon>Neisseriaceae</taxon>
        <taxon>Neisseria</taxon>
    </lineage>
</organism>
<evidence type="ECO:0000256" key="3">
    <source>
        <dbReference type="PROSITE-ProRule" id="PRU01282"/>
    </source>
</evidence>
<dbReference type="InterPro" id="IPR006659">
    <property type="entry name" value="Arsenate_reductase"/>
</dbReference>
<comment type="caution">
    <text evidence="5">The sequence shown here is derived from an EMBL/GenBank/DDBJ whole genome shotgun (WGS) entry which is preliminary data.</text>
</comment>
<dbReference type="HOGENOM" id="CLU_116644_0_1_4"/>
<dbReference type="SUPFAM" id="SSF52833">
    <property type="entry name" value="Thioredoxin-like"/>
    <property type="match status" value="1"/>
</dbReference>
<keyword evidence="6" id="KW-1185">Reference proteome</keyword>
<dbReference type="EMBL" id="AGAY01000064">
    <property type="protein sequence ID" value="EGY51895.1"/>
    <property type="molecule type" value="Genomic_DNA"/>
</dbReference>